<proteinExistence type="inferred from homology"/>
<sequence length="313" mass="33550">MRSLLVLFVILTLTVSFAGCQKSNGSQVTSAVEMKNGTVTYPLTVTDDMGNSVTIDKEPQKIVSLSPATTEILFAVDAGNKVVGRTDYDNYPEAALAVPSIGDFNAPNVEKIIALTPDLVLASDFISDDMRQQLEATGAKVLVFSPVSIDGVMNNIITIGEATNANNQASQVVTKMIADRQMIIDAVKTAATQKSVFIDVGDFFSAGPGSMLDSMLTDINAKNIAADAATPWPQLSTEQIITSNPDVYISLYSTPEQIKATPGFDKIAAIKNNQIAYYEFLSPNSDLVQRPGPRIVEGLALLAKDVYPELFSN</sequence>
<dbReference type="AlphaFoldDB" id="A0A5D0WLH7"/>
<evidence type="ECO:0000256" key="1">
    <source>
        <dbReference type="ARBA" id="ARBA00008814"/>
    </source>
</evidence>
<evidence type="ECO:0000256" key="3">
    <source>
        <dbReference type="SAM" id="SignalP"/>
    </source>
</evidence>
<comment type="caution">
    <text evidence="5">The sequence shown here is derived from an EMBL/GenBank/DDBJ whole genome shotgun (WGS) entry which is preliminary data.</text>
</comment>
<gene>
    <name evidence="5" type="ORF">FXB42_11815</name>
</gene>
<dbReference type="PROSITE" id="PS51257">
    <property type="entry name" value="PROKAR_LIPOPROTEIN"/>
    <property type="match status" value="1"/>
</dbReference>
<evidence type="ECO:0000259" key="4">
    <source>
        <dbReference type="PROSITE" id="PS50983"/>
    </source>
</evidence>
<keyword evidence="2 3" id="KW-0732">Signal</keyword>
<dbReference type="Proteomes" id="UP000322619">
    <property type="component" value="Unassembled WGS sequence"/>
</dbReference>
<dbReference type="PANTHER" id="PTHR30535">
    <property type="entry name" value="VITAMIN B12-BINDING PROTEIN"/>
    <property type="match status" value="1"/>
</dbReference>
<organism evidence="5 6">
    <name type="scientific">Acetobacterium wieringae</name>
    <dbReference type="NCBI Taxonomy" id="52694"/>
    <lineage>
        <taxon>Bacteria</taxon>
        <taxon>Bacillati</taxon>
        <taxon>Bacillota</taxon>
        <taxon>Clostridia</taxon>
        <taxon>Eubacteriales</taxon>
        <taxon>Eubacteriaceae</taxon>
        <taxon>Acetobacterium</taxon>
    </lineage>
</organism>
<name>A0A5D0WLH7_9FIRM</name>
<evidence type="ECO:0000256" key="2">
    <source>
        <dbReference type="ARBA" id="ARBA00022729"/>
    </source>
</evidence>
<protein>
    <submittedName>
        <fullName evidence="5">ABC transporter substrate-binding protein</fullName>
    </submittedName>
</protein>
<dbReference type="InterPro" id="IPR050902">
    <property type="entry name" value="ABC_Transporter_SBP"/>
</dbReference>
<evidence type="ECO:0000313" key="6">
    <source>
        <dbReference type="Proteomes" id="UP000322619"/>
    </source>
</evidence>
<dbReference type="Pfam" id="PF01497">
    <property type="entry name" value="Peripla_BP_2"/>
    <property type="match status" value="1"/>
</dbReference>
<comment type="similarity">
    <text evidence="1">Belongs to the bacterial solute-binding protein 8 family.</text>
</comment>
<feature type="domain" description="Fe/B12 periplasmic-binding" evidence="4">
    <location>
        <begin position="61"/>
        <end position="310"/>
    </location>
</feature>
<accession>A0A5D0WLH7</accession>
<dbReference type="Gene3D" id="3.40.50.1980">
    <property type="entry name" value="Nitrogenase molybdenum iron protein domain"/>
    <property type="match status" value="2"/>
</dbReference>
<dbReference type="SUPFAM" id="SSF53807">
    <property type="entry name" value="Helical backbone' metal receptor"/>
    <property type="match status" value="1"/>
</dbReference>
<dbReference type="InterPro" id="IPR002491">
    <property type="entry name" value="ABC_transptr_periplasmic_BD"/>
</dbReference>
<dbReference type="InterPro" id="IPR054828">
    <property type="entry name" value="Vit_B12_bind_prot"/>
</dbReference>
<dbReference type="CDD" id="cd01143">
    <property type="entry name" value="YvrC"/>
    <property type="match status" value="1"/>
</dbReference>
<reference evidence="5 6" key="1">
    <citation type="submission" date="2019-08" db="EMBL/GenBank/DDBJ databases">
        <title>Isolation and enrichment of carboxydotrophic bacteria from anaerobic sludge for the production of bio-based chemicals from syngas.</title>
        <authorList>
            <person name="Antares A.L."/>
            <person name="Moreira J."/>
            <person name="Diender M."/>
            <person name="Parshina S.N."/>
            <person name="Stams A.J.M."/>
            <person name="Alves M."/>
            <person name="Alves J.I."/>
            <person name="Sousa D.Z."/>
        </authorList>
    </citation>
    <scope>NUCLEOTIDE SEQUENCE [LARGE SCALE GENOMIC DNA]</scope>
    <source>
        <strain evidence="5 6">JM</strain>
    </source>
</reference>
<feature type="chain" id="PRO_5038795548" evidence="3">
    <location>
        <begin position="19"/>
        <end position="313"/>
    </location>
</feature>
<dbReference type="NCBIfam" id="NF038402">
    <property type="entry name" value="TroA_like"/>
    <property type="match status" value="1"/>
</dbReference>
<dbReference type="PROSITE" id="PS50983">
    <property type="entry name" value="FE_B12_PBP"/>
    <property type="match status" value="1"/>
</dbReference>
<dbReference type="EMBL" id="VSLA01000025">
    <property type="protein sequence ID" value="TYC84591.1"/>
    <property type="molecule type" value="Genomic_DNA"/>
</dbReference>
<evidence type="ECO:0000313" key="5">
    <source>
        <dbReference type="EMBL" id="TYC84591.1"/>
    </source>
</evidence>
<dbReference type="GO" id="GO:0071281">
    <property type="term" value="P:cellular response to iron ion"/>
    <property type="evidence" value="ECO:0007669"/>
    <property type="project" value="TreeGrafter"/>
</dbReference>
<dbReference type="PANTHER" id="PTHR30535:SF34">
    <property type="entry name" value="MOLYBDATE-BINDING PROTEIN MOLA"/>
    <property type="match status" value="1"/>
</dbReference>
<feature type="signal peptide" evidence="3">
    <location>
        <begin position="1"/>
        <end position="18"/>
    </location>
</feature>